<dbReference type="PANTHER" id="PTHR34352">
    <property type="entry name" value="PROTEIN YHFA"/>
    <property type="match status" value="1"/>
</dbReference>
<comment type="caution">
    <text evidence="1">The sequence shown here is derived from an EMBL/GenBank/DDBJ whole genome shotgun (WGS) entry which is preliminary data.</text>
</comment>
<reference evidence="1" key="1">
    <citation type="submission" date="2020-09" db="EMBL/GenBank/DDBJ databases">
        <title>A novel bacterium of genus Paenibacillus, isolated from South China Sea.</title>
        <authorList>
            <person name="Huang H."/>
            <person name="Mo K."/>
            <person name="Hu Y."/>
        </authorList>
    </citation>
    <scope>NUCLEOTIDE SEQUENCE</scope>
    <source>
        <strain evidence="1">IB182363</strain>
    </source>
</reference>
<evidence type="ECO:0000313" key="1">
    <source>
        <dbReference type="EMBL" id="MBD2866115.1"/>
    </source>
</evidence>
<dbReference type="RefSeq" id="WP_190931732.1">
    <property type="nucleotide sequence ID" value="NZ_JACXJA010000052.1"/>
</dbReference>
<dbReference type="Pfam" id="PF02566">
    <property type="entry name" value="OsmC"/>
    <property type="match status" value="1"/>
</dbReference>
<dbReference type="PANTHER" id="PTHR34352:SF1">
    <property type="entry name" value="PROTEIN YHFA"/>
    <property type="match status" value="1"/>
</dbReference>
<sequence length="154" mass="16438">MAQAKKQILVSAQWLGRRRFEAKGPSGYPLVMDSNAENGGDGSGNSPLELVIMGLIGCMGIGVTKLLEKMRQSLESLEITADGIRADEIPYGVTEVHLTFDAKGEVAASRIWQAIKLEAEQYCPVAASLKAAIIPHLVLNGVETAPPADIPKPE</sequence>
<dbReference type="EMBL" id="JACXJA010000052">
    <property type="protein sequence ID" value="MBD2866115.1"/>
    <property type="molecule type" value="Genomic_DNA"/>
</dbReference>
<dbReference type="Gene3D" id="3.30.300.20">
    <property type="match status" value="1"/>
</dbReference>
<dbReference type="InterPro" id="IPR015946">
    <property type="entry name" value="KH_dom-like_a/b"/>
</dbReference>
<accession>A0A927CEH9</accession>
<gene>
    <name evidence="1" type="ORF">IDH45_29430</name>
</gene>
<dbReference type="SUPFAM" id="SSF82784">
    <property type="entry name" value="OsmC-like"/>
    <property type="match status" value="1"/>
</dbReference>
<keyword evidence="2" id="KW-1185">Reference proteome</keyword>
<dbReference type="InterPro" id="IPR036102">
    <property type="entry name" value="OsmC/Ohrsf"/>
</dbReference>
<evidence type="ECO:0000313" key="2">
    <source>
        <dbReference type="Proteomes" id="UP000639396"/>
    </source>
</evidence>
<dbReference type="InterPro" id="IPR003718">
    <property type="entry name" value="OsmC/Ohr_fam"/>
</dbReference>
<name>A0A927CEH9_9BACL</name>
<dbReference type="AlphaFoldDB" id="A0A927CEH9"/>
<organism evidence="1 2">
    <name type="scientific">Paenibacillus oceani</name>
    <dbReference type="NCBI Taxonomy" id="2772510"/>
    <lineage>
        <taxon>Bacteria</taxon>
        <taxon>Bacillati</taxon>
        <taxon>Bacillota</taxon>
        <taxon>Bacilli</taxon>
        <taxon>Bacillales</taxon>
        <taxon>Paenibacillaceae</taxon>
        <taxon>Paenibacillus</taxon>
    </lineage>
</organism>
<protein>
    <submittedName>
        <fullName evidence="1">OsmC family protein</fullName>
    </submittedName>
</protein>
<proteinExistence type="predicted"/>
<dbReference type="Proteomes" id="UP000639396">
    <property type="component" value="Unassembled WGS sequence"/>
</dbReference>